<keyword evidence="3" id="KW-1185">Reference proteome</keyword>
<dbReference type="AlphaFoldDB" id="A0A4Q1CFP2"/>
<dbReference type="RefSeq" id="WP_129131902.1">
    <property type="nucleotide sequence ID" value="NZ_SDHW01000005.1"/>
</dbReference>
<proteinExistence type="predicted"/>
<evidence type="ECO:0000313" key="3">
    <source>
        <dbReference type="Proteomes" id="UP000290204"/>
    </source>
</evidence>
<dbReference type="InterPro" id="IPR041650">
    <property type="entry name" value="HEPN_Swt1"/>
</dbReference>
<dbReference type="OrthoDB" id="1237440at2"/>
<organism evidence="2 3">
    <name type="scientific">Lacibacter luteus</name>
    <dbReference type="NCBI Taxonomy" id="2508719"/>
    <lineage>
        <taxon>Bacteria</taxon>
        <taxon>Pseudomonadati</taxon>
        <taxon>Bacteroidota</taxon>
        <taxon>Chitinophagia</taxon>
        <taxon>Chitinophagales</taxon>
        <taxon>Chitinophagaceae</taxon>
        <taxon>Lacibacter</taxon>
    </lineage>
</organism>
<reference evidence="2 3" key="1">
    <citation type="submission" date="2019-01" db="EMBL/GenBank/DDBJ databases">
        <title>Lacibacter sp. strain TTM-7.</title>
        <authorList>
            <person name="Chen W.-M."/>
        </authorList>
    </citation>
    <scope>NUCLEOTIDE SEQUENCE [LARGE SCALE GENOMIC DNA]</scope>
    <source>
        <strain evidence="2 3">TTM-7</strain>
    </source>
</reference>
<sequence>MDSYYSFVFKGLLTEDALDKAGRKSKTHFSEEDAKLLASTLAIDEMDDTFVTRSKKMAVVYTAIAAFENSVRAFIEKKLLEEVGENWWTTSVDEGIRKKAEGRMEDEKKIRWHTPRGLSPINYTEMKHLTDTIRRNWKLFEPHLITFDWAATILDTVERSRNVIMHSGDLGNRDIERIGSHIRDWIRQVGA</sequence>
<comment type="caution">
    <text evidence="2">The sequence shown here is derived from an EMBL/GenBank/DDBJ whole genome shotgun (WGS) entry which is preliminary data.</text>
</comment>
<evidence type="ECO:0000259" key="1">
    <source>
        <dbReference type="Pfam" id="PF18731"/>
    </source>
</evidence>
<accession>A0A4Q1CFP2</accession>
<gene>
    <name evidence="2" type="ORF">ESA94_15775</name>
</gene>
<feature type="domain" description="Swt1-like HEPN" evidence="1">
    <location>
        <begin position="64"/>
        <end position="190"/>
    </location>
</feature>
<dbReference type="EMBL" id="SDHW01000005">
    <property type="protein sequence ID" value="RXK58846.1"/>
    <property type="molecule type" value="Genomic_DNA"/>
</dbReference>
<name>A0A4Q1CFP2_9BACT</name>
<dbReference type="Proteomes" id="UP000290204">
    <property type="component" value="Unassembled WGS sequence"/>
</dbReference>
<dbReference type="Pfam" id="PF18731">
    <property type="entry name" value="HEPN_Swt1"/>
    <property type="match status" value="1"/>
</dbReference>
<protein>
    <recommendedName>
        <fullName evidence="1">Swt1-like HEPN domain-containing protein</fullName>
    </recommendedName>
</protein>
<evidence type="ECO:0000313" key="2">
    <source>
        <dbReference type="EMBL" id="RXK58846.1"/>
    </source>
</evidence>